<reference evidence="2" key="1">
    <citation type="submission" date="2021-04" db="EMBL/GenBank/DDBJ databases">
        <authorList>
            <person name="Tunstrom K."/>
        </authorList>
    </citation>
    <scope>NUCLEOTIDE SEQUENCE</scope>
</reference>
<dbReference type="Proteomes" id="UP000691718">
    <property type="component" value="Unassembled WGS sequence"/>
</dbReference>
<comment type="caution">
    <text evidence="2">The sequence shown here is derived from an EMBL/GenBank/DDBJ whole genome shotgun (WGS) entry which is preliminary data.</text>
</comment>
<accession>A0A8S3X5Y3</accession>
<gene>
    <name evidence="2" type="ORF">PAPOLLO_LOCUS14449</name>
</gene>
<proteinExistence type="predicted"/>
<dbReference type="OrthoDB" id="7759717at2759"/>
<name>A0A8S3X5Y3_PARAO</name>
<sequence length="232" mass="26532">MNFWLHIFVLCLPLVYCSTVRNVHLIDPIPYMIKLITETMIRMEDEGWWNLKIPDVSEDVNVEVVEEIINGTVWFKNGFVVSIRQVAIVQHTLGQVWRYNSAENTTTVEITGTMRMNDVTLGFDVEASLTNGVQHYTSEIVLPEIAYDMRVIRDMFTDRIDVSITPSFSRTITNRMKILPATNVADIFASLFVLDFVAPGVNSWTSEFLHPFAKDLVENVLVYPTICYDCPA</sequence>
<feature type="chain" id="PRO_5035823161" evidence="1">
    <location>
        <begin position="18"/>
        <end position="232"/>
    </location>
</feature>
<keyword evidence="1" id="KW-0732">Signal</keyword>
<protein>
    <submittedName>
        <fullName evidence="2">(apollo) hypothetical protein</fullName>
    </submittedName>
</protein>
<evidence type="ECO:0000313" key="2">
    <source>
        <dbReference type="EMBL" id="CAG5004761.1"/>
    </source>
</evidence>
<organism evidence="2 3">
    <name type="scientific">Parnassius apollo</name>
    <name type="common">Apollo butterfly</name>
    <name type="synonym">Papilio apollo</name>
    <dbReference type="NCBI Taxonomy" id="110799"/>
    <lineage>
        <taxon>Eukaryota</taxon>
        <taxon>Metazoa</taxon>
        <taxon>Ecdysozoa</taxon>
        <taxon>Arthropoda</taxon>
        <taxon>Hexapoda</taxon>
        <taxon>Insecta</taxon>
        <taxon>Pterygota</taxon>
        <taxon>Neoptera</taxon>
        <taxon>Endopterygota</taxon>
        <taxon>Lepidoptera</taxon>
        <taxon>Glossata</taxon>
        <taxon>Ditrysia</taxon>
        <taxon>Papilionoidea</taxon>
        <taxon>Papilionidae</taxon>
        <taxon>Parnassiinae</taxon>
        <taxon>Parnassini</taxon>
        <taxon>Parnassius</taxon>
        <taxon>Parnassius</taxon>
    </lineage>
</organism>
<evidence type="ECO:0000313" key="3">
    <source>
        <dbReference type="Proteomes" id="UP000691718"/>
    </source>
</evidence>
<keyword evidence="3" id="KW-1185">Reference proteome</keyword>
<feature type="signal peptide" evidence="1">
    <location>
        <begin position="1"/>
        <end position="17"/>
    </location>
</feature>
<evidence type="ECO:0000256" key="1">
    <source>
        <dbReference type="SAM" id="SignalP"/>
    </source>
</evidence>
<dbReference type="EMBL" id="CAJQZP010000975">
    <property type="protein sequence ID" value="CAG5004761.1"/>
    <property type="molecule type" value="Genomic_DNA"/>
</dbReference>
<dbReference type="AlphaFoldDB" id="A0A8S3X5Y3"/>